<dbReference type="FunFam" id="3.30.160.60:FF:000100">
    <property type="entry name" value="Zinc finger 45-like"/>
    <property type="match status" value="1"/>
</dbReference>
<dbReference type="AlphaFoldDB" id="A0A7E5WUY7"/>
<reference evidence="9" key="1">
    <citation type="submission" date="2025-08" db="UniProtKB">
        <authorList>
            <consortium name="RefSeq"/>
        </authorList>
    </citation>
    <scope>IDENTIFICATION</scope>
</reference>
<dbReference type="PROSITE" id="PS00028">
    <property type="entry name" value="ZINC_FINGER_C2H2_1"/>
    <property type="match status" value="12"/>
</dbReference>
<feature type="domain" description="C2H2-type" evidence="7">
    <location>
        <begin position="250"/>
        <end position="278"/>
    </location>
</feature>
<dbReference type="Proteomes" id="UP000322000">
    <property type="component" value="Chromosome 26"/>
</dbReference>
<feature type="domain" description="C2H2-type" evidence="7">
    <location>
        <begin position="443"/>
        <end position="471"/>
    </location>
</feature>
<dbReference type="GO" id="GO:0000978">
    <property type="term" value="F:RNA polymerase II cis-regulatory region sequence-specific DNA binding"/>
    <property type="evidence" value="ECO:0007669"/>
    <property type="project" value="TreeGrafter"/>
</dbReference>
<sequence>MNFQVENFAMDGFKEKLRNILHSNQFCGICIEPEEHISTLDDSFQIIVNGQCYSKTLKEIVEVVFINAENILTSSQICNSCSEKLIQSYIFIKNAEDSSAIIKKYINDLFNKSDDIFGHLCNSSLESSNVVIVLENNIQGYNDQVKNKKSTIKEELENLKKDASKPKISKFKCLNCNVKLPSNRTFMLHRQKCHKKGLLQCDECLKTFKNKQYLNAHYKVHSKIKCKVCDELIKSTELTNHMQTHTDSIHKCLQCNEEFYSKNALEIHERMRHAKTESNQCLMCFKSFITQDELKLHNCKYTCPECSEHPCMHYKYLMFYREQMLKNASRAKCLDCDYLCRNKEVYLGHVNQEHLNHHPYSCDKCGRQFYSKFVLRTHLHRFHRDTFVCQYCDTEYSNISIYEDHVKFCGTVNRNFACKECPASFEVVDKLLEHEKRRHSNNFPCDQCNKKFSTASKRKDHVDNVHSGIQIKNKVLNVECVVCQKMFDSKGDLVLHMKSHGPNTRYPCRICNTEYETLRQFRAHNRKHGGPFATCEVCGKEMRAILLKKHMGTHRDSVETCETCGRSFANITLLKYHQKVHLESVPCPKCKKLINPARLRRHWKAHLLEENPDLKGSKKQTPKLKCEQCDYITWNNTLLECHMNRHHLKIKPYVCHICSKDFIGKHLLKKHIETHQLDKSVVCMVCLKSFANSACLKMHLRLHTGEKPFTCEVCGDRFRSSSIMNVHKLKKHSDKRNICPLCSNKFHTVRDLRRHVIKVHWKQKNKRFDPRELKGLDKEHYHLFHDGRRVKVAEEDVDFYMPC</sequence>
<feature type="domain" description="C2H2-type" evidence="7">
    <location>
        <begin position="737"/>
        <end position="765"/>
    </location>
</feature>
<keyword evidence="4" id="KW-0862">Zinc</keyword>
<keyword evidence="2" id="KW-0677">Repeat</keyword>
<proteinExistence type="predicted"/>
<organism evidence="8 9">
    <name type="scientific">Trichoplusia ni</name>
    <name type="common">Cabbage looper</name>
    <dbReference type="NCBI Taxonomy" id="7111"/>
    <lineage>
        <taxon>Eukaryota</taxon>
        <taxon>Metazoa</taxon>
        <taxon>Ecdysozoa</taxon>
        <taxon>Arthropoda</taxon>
        <taxon>Hexapoda</taxon>
        <taxon>Insecta</taxon>
        <taxon>Pterygota</taxon>
        <taxon>Neoptera</taxon>
        <taxon>Endopterygota</taxon>
        <taxon>Lepidoptera</taxon>
        <taxon>Glossata</taxon>
        <taxon>Ditrysia</taxon>
        <taxon>Noctuoidea</taxon>
        <taxon>Noctuidae</taxon>
        <taxon>Plusiinae</taxon>
        <taxon>Trichoplusia</taxon>
    </lineage>
</organism>
<keyword evidence="5" id="KW-0539">Nucleus</keyword>
<evidence type="ECO:0000256" key="1">
    <source>
        <dbReference type="ARBA" id="ARBA00022723"/>
    </source>
</evidence>
<gene>
    <name evidence="9" type="primary">LOC113505530</name>
</gene>
<feature type="domain" description="C2H2-type" evidence="7">
    <location>
        <begin position="681"/>
        <end position="708"/>
    </location>
</feature>
<dbReference type="SMART" id="SM00868">
    <property type="entry name" value="zf-AD"/>
    <property type="match status" value="2"/>
</dbReference>
<feature type="domain" description="C2H2-type" evidence="7">
    <location>
        <begin position="416"/>
        <end position="444"/>
    </location>
</feature>
<feature type="domain" description="C2H2-type" evidence="7">
    <location>
        <begin position="199"/>
        <end position="226"/>
    </location>
</feature>
<dbReference type="GeneID" id="113505530"/>
<dbReference type="PANTHER" id="PTHR24393:SF34">
    <property type="entry name" value="PR_SET DOMAIN 13"/>
    <property type="match status" value="1"/>
</dbReference>
<feature type="domain" description="C2H2-type" evidence="7">
    <location>
        <begin position="559"/>
        <end position="586"/>
    </location>
</feature>
<feature type="domain" description="C2H2-type" evidence="7">
    <location>
        <begin position="478"/>
        <end position="500"/>
    </location>
</feature>
<dbReference type="SUPFAM" id="SSF57667">
    <property type="entry name" value="beta-beta-alpha zinc fingers"/>
    <property type="match status" value="9"/>
</dbReference>
<dbReference type="InterPro" id="IPR036236">
    <property type="entry name" value="Znf_C2H2_sf"/>
</dbReference>
<dbReference type="GO" id="GO:0008270">
    <property type="term" value="F:zinc ion binding"/>
    <property type="evidence" value="ECO:0007669"/>
    <property type="project" value="UniProtKB-KW"/>
</dbReference>
<feature type="domain" description="C2H2-type" evidence="7">
    <location>
        <begin position="653"/>
        <end position="680"/>
    </location>
</feature>
<keyword evidence="3 6" id="KW-0863">Zinc-finger</keyword>
<dbReference type="InterPro" id="IPR013087">
    <property type="entry name" value="Znf_C2H2_type"/>
</dbReference>
<dbReference type="Gene3D" id="3.30.160.60">
    <property type="entry name" value="Classic Zinc Finger"/>
    <property type="match status" value="10"/>
</dbReference>
<dbReference type="InterPro" id="IPR012934">
    <property type="entry name" value="Znf_AD"/>
</dbReference>
<accession>A0A7E5WUY7</accession>
<evidence type="ECO:0000259" key="7">
    <source>
        <dbReference type="PROSITE" id="PS50157"/>
    </source>
</evidence>
<dbReference type="PROSITE" id="PS50157">
    <property type="entry name" value="ZINC_FINGER_C2H2_2"/>
    <property type="match status" value="12"/>
</dbReference>
<keyword evidence="1" id="KW-0479">Metal-binding</keyword>
<evidence type="ECO:0000256" key="4">
    <source>
        <dbReference type="ARBA" id="ARBA00022833"/>
    </source>
</evidence>
<dbReference type="OrthoDB" id="8922241at2759"/>
<evidence type="ECO:0000256" key="5">
    <source>
        <dbReference type="ARBA" id="ARBA00023242"/>
    </source>
</evidence>
<protein>
    <submittedName>
        <fullName evidence="9">Oocyte zinc finger protein XlCOF6-like isoform X1</fullName>
    </submittedName>
</protein>
<evidence type="ECO:0000256" key="6">
    <source>
        <dbReference type="PROSITE-ProRule" id="PRU00042"/>
    </source>
</evidence>
<evidence type="ECO:0000256" key="2">
    <source>
        <dbReference type="ARBA" id="ARBA00022737"/>
    </source>
</evidence>
<keyword evidence="8" id="KW-1185">Reference proteome</keyword>
<evidence type="ECO:0000313" key="9">
    <source>
        <dbReference type="RefSeq" id="XP_026744097.1"/>
    </source>
</evidence>
<feature type="domain" description="C2H2-type" evidence="7">
    <location>
        <begin position="506"/>
        <end position="533"/>
    </location>
</feature>
<dbReference type="Pfam" id="PF00096">
    <property type="entry name" value="zf-C2H2"/>
    <property type="match status" value="4"/>
</dbReference>
<dbReference type="GO" id="GO:0005634">
    <property type="term" value="C:nucleus"/>
    <property type="evidence" value="ECO:0007669"/>
    <property type="project" value="UniProtKB-SubCell"/>
</dbReference>
<evidence type="ECO:0000256" key="3">
    <source>
        <dbReference type="ARBA" id="ARBA00022771"/>
    </source>
</evidence>
<dbReference type="SMART" id="SM00355">
    <property type="entry name" value="ZnF_C2H2"/>
    <property type="match status" value="19"/>
</dbReference>
<feature type="domain" description="C2H2-type" evidence="7">
    <location>
        <begin position="360"/>
        <end position="383"/>
    </location>
</feature>
<dbReference type="InParanoid" id="A0A7E5WUY7"/>
<dbReference type="GO" id="GO:0001228">
    <property type="term" value="F:DNA-binding transcription activator activity, RNA polymerase II-specific"/>
    <property type="evidence" value="ECO:0007669"/>
    <property type="project" value="TreeGrafter"/>
</dbReference>
<name>A0A7E5WUY7_TRINI</name>
<evidence type="ECO:0000313" key="8">
    <source>
        <dbReference type="Proteomes" id="UP000322000"/>
    </source>
</evidence>
<feature type="domain" description="C2H2-type" evidence="7">
    <location>
        <begin position="709"/>
        <end position="737"/>
    </location>
</feature>
<dbReference type="RefSeq" id="XP_026744097.1">
    <property type="nucleotide sequence ID" value="XM_026888296.1"/>
</dbReference>
<dbReference type="PANTHER" id="PTHR24393">
    <property type="entry name" value="ZINC FINGER PROTEIN"/>
    <property type="match status" value="1"/>
</dbReference>
<dbReference type="FunCoup" id="A0A7E5WUY7">
    <property type="interactions" value="208"/>
</dbReference>
<dbReference type="KEGG" id="tnl:113505530"/>